<organism evidence="7 8">
    <name type="scientific">Viridothelium virens</name>
    <name type="common">Speckled blister lichen</name>
    <name type="synonym">Trypethelium virens</name>
    <dbReference type="NCBI Taxonomy" id="1048519"/>
    <lineage>
        <taxon>Eukaryota</taxon>
        <taxon>Fungi</taxon>
        <taxon>Dikarya</taxon>
        <taxon>Ascomycota</taxon>
        <taxon>Pezizomycotina</taxon>
        <taxon>Dothideomycetes</taxon>
        <taxon>Dothideomycetes incertae sedis</taxon>
        <taxon>Trypetheliales</taxon>
        <taxon>Trypetheliaceae</taxon>
        <taxon>Viridothelium</taxon>
    </lineage>
</organism>
<proteinExistence type="inferred from homology"/>
<evidence type="ECO:0000313" key="7">
    <source>
        <dbReference type="EMBL" id="KAF2235968.1"/>
    </source>
</evidence>
<gene>
    <name evidence="7" type="ORF">EV356DRAFT_531514</name>
</gene>
<protein>
    <submittedName>
        <fullName evidence="7">PLP-dependent transferase</fullName>
    </submittedName>
</protein>
<comment type="cofactor">
    <cofactor evidence="1">
        <name>pyridoxal 5'-phosphate</name>
        <dbReference type="ChEBI" id="CHEBI:597326"/>
    </cofactor>
</comment>
<dbReference type="GO" id="GO:0006520">
    <property type="term" value="P:amino acid metabolic process"/>
    <property type="evidence" value="ECO:0007669"/>
    <property type="project" value="TreeGrafter"/>
</dbReference>
<evidence type="ECO:0000256" key="1">
    <source>
        <dbReference type="ARBA" id="ARBA00001933"/>
    </source>
</evidence>
<dbReference type="GO" id="GO:0030170">
    <property type="term" value="F:pyridoxal phosphate binding"/>
    <property type="evidence" value="ECO:0007669"/>
    <property type="project" value="InterPro"/>
</dbReference>
<dbReference type="InterPro" id="IPR004839">
    <property type="entry name" value="Aminotransferase_I/II_large"/>
</dbReference>
<evidence type="ECO:0000256" key="2">
    <source>
        <dbReference type="ARBA" id="ARBA00007441"/>
    </source>
</evidence>
<dbReference type="Gene3D" id="3.90.1150.10">
    <property type="entry name" value="Aspartate Aminotransferase, domain 1"/>
    <property type="match status" value="1"/>
</dbReference>
<dbReference type="GO" id="GO:0008483">
    <property type="term" value="F:transaminase activity"/>
    <property type="evidence" value="ECO:0007669"/>
    <property type="project" value="UniProtKB-KW"/>
</dbReference>
<dbReference type="Gene3D" id="3.40.640.10">
    <property type="entry name" value="Type I PLP-dependent aspartate aminotransferase-like (Major domain)"/>
    <property type="match status" value="1"/>
</dbReference>
<feature type="domain" description="Aminotransferase class I/classII large" evidence="6">
    <location>
        <begin position="79"/>
        <end position="415"/>
    </location>
</feature>
<name>A0A6A6HDQ1_VIRVR</name>
<dbReference type="SUPFAM" id="SSF53383">
    <property type="entry name" value="PLP-dependent transferases"/>
    <property type="match status" value="1"/>
</dbReference>
<sequence>MANHISKGRLSDRGRDNVDSVIPRIPKTILEAGSTPDEDGIIDMSVAENWLIRDEILEIEREVVESKLHPEHLSWPRGFHGNAELLEALAAFINSYFDPNTCVQPNQIAIAPGAAGCVDALLYNLCNPGDGVLLPAPYWNGYDTVCRLRASNVPILVPISDLSDEASFLSALQTTYEESNRPIKILMLANPHNPLGRCFSREALETCLRFCQEKDIHFVSDEVFGPLTFDTPSFPQARQFVSVLAIDPVAIGCDQSRVHVIWSPSKVLALSGLRLGCTITQSNPDLRNALTLASFTNVSILSTLLTTQVLRTPKLNSILDTTATRFTDSYRVVTSFFERLKVSYLPCNSGPFILVNIVPHAESWEDEAATIVKLKEAGVWVSAGRSHHMPENAKGWARITFALPPRVVEEGLKRIEKVLKA</sequence>
<dbReference type="InterPro" id="IPR050478">
    <property type="entry name" value="Ethylene_sulfur-biosynth"/>
</dbReference>
<dbReference type="CDD" id="cd00609">
    <property type="entry name" value="AAT_like"/>
    <property type="match status" value="1"/>
</dbReference>
<dbReference type="OrthoDB" id="7042322at2759"/>
<dbReference type="InterPro" id="IPR015424">
    <property type="entry name" value="PyrdxlP-dep_Trfase"/>
</dbReference>
<keyword evidence="5" id="KW-0663">Pyridoxal phosphate</keyword>
<dbReference type="PANTHER" id="PTHR43795">
    <property type="entry name" value="BIFUNCTIONAL ASPARTATE AMINOTRANSFERASE AND GLUTAMATE/ASPARTATE-PREPHENATE AMINOTRANSFERASE-RELATED"/>
    <property type="match status" value="1"/>
</dbReference>
<accession>A0A6A6HDQ1</accession>
<dbReference type="InterPro" id="IPR015421">
    <property type="entry name" value="PyrdxlP-dep_Trfase_major"/>
</dbReference>
<dbReference type="PRINTS" id="PR00753">
    <property type="entry name" value="ACCSYNTHASE"/>
</dbReference>
<dbReference type="InterPro" id="IPR015422">
    <property type="entry name" value="PyrdxlP-dep_Trfase_small"/>
</dbReference>
<evidence type="ECO:0000256" key="5">
    <source>
        <dbReference type="ARBA" id="ARBA00022898"/>
    </source>
</evidence>
<keyword evidence="8" id="KW-1185">Reference proteome</keyword>
<dbReference type="Pfam" id="PF00155">
    <property type="entry name" value="Aminotran_1_2"/>
    <property type="match status" value="1"/>
</dbReference>
<reference evidence="7" key="1">
    <citation type="journal article" date="2020" name="Stud. Mycol.">
        <title>101 Dothideomycetes genomes: a test case for predicting lifestyles and emergence of pathogens.</title>
        <authorList>
            <person name="Haridas S."/>
            <person name="Albert R."/>
            <person name="Binder M."/>
            <person name="Bloem J."/>
            <person name="Labutti K."/>
            <person name="Salamov A."/>
            <person name="Andreopoulos B."/>
            <person name="Baker S."/>
            <person name="Barry K."/>
            <person name="Bills G."/>
            <person name="Bluhm B."/>
            <person name="Cannon C."/>
            <person name="Castanera R."/>
            <person name="Culley D."/>
            <person name="Daum C."/>
            <person name="Ezra D."/>
            <person name="Gonzalez J."/>
            <person name="Henrissat B."/>
            <person name="Kuo A."/>
            <person name="Liang C."/>
            <person name="Lipzen A."/>
            <person name="Lutzoni F."/>
            <person name="Magnuson J."/>
            <person name="Mondo S."/>
            <person name="Nolan M."/>
            <person name="Ohm R."/>
            <person name="Pangilinan J."/>
            <person name="Park H.-J."/>
            <person name="Ramirez L."/>
            <person name="Alfaro M."/>
            <person name="Sun H."/>
            <person name="Tritt A."/>
            <person name="Yoshinaga Y."/>
            <person name="Zwiers L.-H."/>
            <person name="Turgeon B."/>
            <person name="Goodwin S."/>
            <person name="Spatafora J."/>
            <person name="Crous P."/>
            <person name="Grigoriev I."/>
        </authorList>
    </citation>
    <scope>NUCLEOTIDE SEQUENCE</scope>
    <source>
        <strain evidence="7">Tuck. ex Michener</strain>
    </source>
</reference>
<dbReference type="AlphaFoldDB" id="A0A6A6HDQ1"/>
<keyword evidence="3" id="KW-0032">Aminotransferase</keyword>
<comment type="similarity">
    <text evidence="2">Belongs to the class-I pyridoxal-phosphate-dependent aminotransferase family.</text>
</comment>
<evidence type="ECO:0000313" key="8">
    <source>
        <dbReference type="Proteomes" id="UP000800092"/>
    </source>
</evidence>
<keyword evidence="4 7" id="KW-0808">Transferase</keyword>
<dbReference type="EMBL" id="ML991788">
    <property type="protein sequence ID" value="KAF2235968.1"/>
    <property type="molecule type" value="Genomic_DNA"/>
</dbReference>
<dbReference type="Proteomes" id="UP000800092">
    <property type="component" value="Unassembled WGS sequence"/>
</dbReference>
<evidence type="ECO:0000256" key="4">
    <source>
        <dbReference type="ARBA" id="ARBA00022679"/>
    </source>
</evidence>
<evidence type="ECO:0000256" key="3">
    <source>
        <dbReference type="ARBA" id="ARBA00022576"/>
    </source>
</evidence>
<evidence type="ECO:0000259" key="6">
    <source>
        <dbReference type="Pfam" id="PF00155"/>
    </source>
</evidence>
<dbReference type="PANTHER" id="PTHR43795:SF32">
    <property type="entry name" value="AMINOTRANSFERASE GLII-RELATED"/>
    <property type="match status" value="1"/>
</dbReference>